<name>A0A918LGC7_STRGD</name>
<dbReference type="GO" id="GO:0006310">
    <property type="term" value="P:DNA recombination"/>
    <property type="evidence" value="ECO:0007669"/>
    <property type="project" value="UniProtKB-KW"/>
</dbReference>
<dbReference type="InterPro" id="IPR050090">
    <property type="entry name" value="Tyrosine_recombinase_XerCD"/>
</dbReference>
<dbReference type="GO" id="GO:0003677">
    <property type="term" value="F:DNA binding"/>
    <property type="evidence" value="ECO:0007669"/>
    <property type="project" value="InterPro"/>
</dbReference>
<reference evidence="3" key="1">
    <citation type="journal article" date="2014" name="Int. J. Syst. Evol. Microbiol.">
        <title>Complete genome sequence of Corynebacterium casei LMG S-19264T (=DSM 44701T), isolated from a smear-ripened cheese.</title>
        <authorList>
            <consortium name="US DOE Joint Genome Institute (JGI-PGF)"/>
            <person name="Walter F."/>
            <person name="Albersmeier A."/>
            <person name="Kalinowski J."/>
            <person name="Ruckert C."/>
        </authorList>
    </citation>
    <scope>NUCLEOTIDE SEQUENCE</scope>
    <source>
        <strain evidence="3">JCM 4234</strain>
    </source>
</reference>
<dbReference type="InterPro" id="IPR002104">
    <property type="entry name" value="Integrase_catalytic"/>
</dbReference>
<dbReference type="EMBL" id="BMSL01000010">
    <property type="protein sequence ID" value="GGS45147.1"/>
    <property type="molecule type" value="Genomic_DNA"/>
</dbReference>
<organism evidence="3 4">
    <name type="scientific">Streptomyces griseoviridis</name>
    <dbReference type="NCBI Taxonomy" id="45398"/>
    <lineage>
        <taxon>Bacteria</taxon>
        <taxon>Bacillati</taxon>
        <taxon>Actinomycetota</taxon>
        <taxon>Actinomycetes</taxon>
        <taxon>Kitasatosporales</taxon>
        <taxon>Streptomycetaceae</taxon>
        <taxon>Streptomyces</taxon>
    </lineage>
</organism>
<dbReference type="InterPro" id="IPR013762">
    <property type="entry name" value="Integrase-like_cat_sf"/>
</dbReference>
<dbReference type="Proteomes" id="UP000653493">
    <property type="component" value="Unassembled WGS sequence"/>
</dbReference>
<evidence type="ECO:0000313" key="3">
    <source>
        <dbReference type="EMBL" id="GGS45147.1"/>
    </source>
</evidence>
<dbReference type="AlphaFoldDB" id="A0A918LGC7"/>
<protein>
    <submittedName>
        <fullName evidence="3">Integrase</fullName>
    </submittedName>
</protein>
<evidence type="ECO:0000256" key="1">
    <source>
        <dbReference type="ARBA" id="ARBA00023172"/>
    </source>
</evidence>
<accession>A0A918LGC7</accession>
<dbReference type="PANTHER" id="PTHR30349:SF64">
    <property type="entry name" value="PROPHAGE INTEGRASE INTD-RELATED"/>
    <property type="match status" value="1"/>
</dbReference>
<evidence type="ECO:0000313" key="4">
    <source>
        <dbReference type="Proteomes" id="UP000653493"/>
    </source>
</evidence>
<dbReference type="PROSITE" id="PS51898">
    <property type="entry name" value="TYR_RECOMBINASE"/>
    <property type="match status" value="1"/>
</dbReference>
<dbReference type="CDD" id="cd00397">
    <property type="entry name" value="DNA_BRE_C"/>
    <property type="match status" value="1"/>
</dbReference>
<feature type="domain" description="Tyr recombinase" evidence="2">
    <location>
        <begin position="237"/>
        <end position="458"/>
    </location>
</feature>
<keyword evidence="1" id="KW-0233">DNA recombination</keyword>
<comment type="caution">
    <text evidence="3">The sequence shown here is derived from an EMBL/GenBank/DDBJ whole genome shotgun (WGS) entry which is preliminary data.</text>
</comment>
<dbReference type="Gene3D" id="1.10.443.10">
    <property type="entry name" value="Intergrase catalytic core"/>
    <property type="match status" value="1"/>
</dbReference>
<dbReference type="GO" id="GO:0015074">
    <property type="term" value="P:DNA integration"/>
    <property type="evidence" value="ECO:0007669"/>
    <property type="project" value="InterPro"/>
</dbReference>
<dbReference type="SUPFAM" id="SSF56349">
    <property type="entry name" value="DNA breaking-rejoining enzymes"/>
    <property type="match status" value="1"/>
</dbReference>
<reference evidence="3" key="2">
    <citation type="submission" date="2020-09" db="EMBL/GenBank/DDBJ databases">
        <authorList>
            <person name="Sun Q."/>
            <person name="Ohkuma M."/>
        </authorList>
    </citation>
    <scope>NUCLEOTIDE SEQUENCE</scope>
    <source>
        <strain evidence="3">JCM 4234</strain>
    </source>
</reference>
<proteinExistence type="predicted"/>
<gene>
    <name evidence="3" type="ORF">GCM10010238_38720</name>
</gene>
<sequence>MDSTFDVRVYGIERRERANGYTYKVVWKVGSKKHSKTYATKVLADARRSALLTAAKSGEPFSLDSGLPISHASKAAETNWYDFALEYVDKVWPRASGNSRKNIAKAMTATTVALLRSQPKQFDAVKVRTALREWAFNTKRRTNPHEPIPDGVQVILDWVQRNTLPMSAWEKAEKVDAVVAALSTLLDGRAAAASSVYRQRRILNRVMVYAVRHGVLRSNPLPKGESSGAQKGAQAIDKRSLLNEQQVTALLDWIGRRPRHGTVYKAFFATLCYAGLRPEEAVALRVADAYLPASGELDEDGEPAWGEFVVHEAQPEVGGQWTDTGKPHEQRYLKGREDGDTRTVPIHPDLVMLLRGVIEQLKLGPGDLLFPGERKGGMLAGSVFRRLWSKAREAVLAPHEYDSPAGKRVYDCRHVCLTTWLNRGIPPAQVAEWAGNSVPVLLAIYARCINGHRSDYLKRIVGVRYVMAA</sequence>
<evidence type="ECO:0000259" key="2">
    <source>
        <dbReference type="PROSITE" id="PS51898"/>
    </source>
</evidence>
<dbReference type="InterPro" id="IPR011010">
    <property type="entry name" value="DNA_brk_join_enz"/>
</dbReference>
<dbReference type="PANTHER" id="PTHR30349">
    <property type="entry name" value="PHAGE INTEGRASE-RELATED"/>
    <property type="match status" value="1"/>
</dbReference>
<keyword evidence="4" id="KW-1185">Reference proteome</keyword>